<name>A0A164H765_9CRUS</name>
<proteinExistence type="predicted"/>
<feature type="transmembrane region" description="Helical" evidence="1">
    <location>
        <begin position="83"/>
        <end position="106"/>
    </location>
</feature>
<organism evidence="2 3">
    <name type="scientific">Daphnia magna</name>
    <dbReference type="NCBI Taxonomy" id="35525"/>
    <lineage>
        <taxon>Eukaryota</taxon>
        <taxon>Metazoa</taxon>
        <taxon>Ecdysozoa</taxon>
        <taxon>Arthropoda</taxon>
        <taxon>Crustacea</taxon>
        <taxon>Branchiopoda</taxon>
        <taxon>Diplostraca</taxon>
        <taxon>Cladocera</taxon>
        <taxon>Anomopoda</taxon>
        <taxon>Daphniidae</taxon>
        <taxon>Daphnia</taxon>
    </lineage>
</organism>
<dbReference type="AlphaFoldDB" id="A0A164H765"/>
<reference evidence="2 3" key="1">
    <citation type="submission" date="2016-03" db="EMBL/GenBank/DDBJ databases">
        <title>EvidentialGene: Evidence-directed Construction of Genes on Genomes.</title>
        <authorList>
            <person name="Gilbert D.G."/>
            <person name="Choi J.-H."/>
            <person name="Mockaitis K."/>
            <person name="Colbourne J."/>
            <person name="Pfrender M."/>
        </authorList>
    </citation>
    <scope>NUCLEOTIDE SEQUENCE [LARGE SCALE GENOMIC DNA]</scope>
    <source>
        <strain evidence="2 3">Xinb3</strain>
        <tissue evidence="2">Complete organism</tissue>
    </source>
</reference>
<protein>
    <submittedName>
        <fullName evidence="2">Uncharacterized protein</fullName>
    </submittedName>
</protein>
<dbReference type="OrthoDB" id="6354427at2759"/>
<evidence type="ECO:0000313" key="3">
    <source>
        <dbReference type="Proteomes" id="UP000076858"/>
    </source>
</evidence>
<keyword evidence="3" id="KW-1185">Reference proteome</keyword>
<dbReference type="Proteomes" id="UP000076858">
    <property type="component" value="Unassembled WGS sequence"/>
</dbReference>
<keyword evidence="1" id="KW-0472">Membrane</keyword>
<dbReference type="EMBL" id="LRGB01012643">
    <property type="protein sequence ID" value="KZR99788.1"/>
    <property type="molecule type" value="Genomic_DNA"/>
</dbReference>
<evidence type="ECO:0000256" key="1">
    <source>
        <dbReference type="SAM" id="Phobius"/>
    </source>
</evidence>
<keyword evidence="1" id="KW-1133">Transmembrane helix</keyword>
<evidence type="ECO:0000313" key="2">
    <source>
        <dbReference type="EMBL" id="KZR99788.1"/>
    </source>
</evidence>
<gene>
    <name evidence="2" type="ORF">APZ42_004215</name>
</gene>
<keyword evidence="1" id="KW-0812">Transmembrane</keyword>
<sequence>MHAPIVCIRTRLYTCIISKTLFLSNVIRANDLIMFYRMLVLREIGLISQWEKQFEANSRPCFDEDQNYRNDKNKKKPLARLSLANLTGAFAALGTGVLVSFLAFLIELLVARVTKKTFAAI</sequence>
<accession>A0A164H765</accession>
<comment type="caution">
    <text evidence="2">The sequence shown here is derived from an EMBL/GenBank/DDBJ whole genome shotgun (WGS) entry which is preliminary data.</text>
</comment>